<dbReference type="InterPro" id="IPR052534">
    <property type="entry name" value="Extracell_DNA_Util/SecSys_Comp"/>
</dbReference>
<keyword evidence="2" id="KW-1133">Transmembrane helix</keyword>
<comment type="caution">
    <text evidence="3">The sequence shown here is derived from an EMBL/GenBank/DDBJ whole genome shotgun (WGS) entry which is preliminary data.</text>
</comment>
<organism evidence="3 4">
    <name type="scientific">Megamonas funiformis YIT 11815</name>
    <dbReference type="NCBI Taxonomy" id="742816"/>
    <lineage>
        <taxon>Bacteria</taxon>
        <taxon>Bacillati</taxon>
        <taxon>Bacillota</taxon>
        <taxon>Negativicutes</taxon>
        <taxon>Selenomonadales</taxon>
        <taxon>Selenomonadaceae</taxon>
        <taxon>Megamonas</taxon>
    </lineage>
</organism>
<evidence type="ECO:0000256" key="2">
    <source>
        <dbReference type="SAM" id="Phobius"/>
    </source>
</evidence>
<gene>
    <name evidence="3" type="ORF">HMPREF9454_01238</name>
</gene>
<protein>
    <submittedName>
        <fullName evidence="3">Uncharacterized protein</fullName>
    </submittedName>
</protein>
<feature type="coiled-coil region" evidence="1">
    <location>
        <begin position="283"/>
        <end position="323"/>
    </location>
</feature>
<sequence>MIALYSVGNVKRELKKIGRKLYIRDFAKFIFAYIEEDKLSLLTVQQITDDRWQIIHFYAEKIQKNNEDINFYQEILYRFYKEQERENIKYLVINFAEQKHQILHYSFPRMPLSEIKKALYWELQEDIKLEEYYYTYTLKDEKENYNLKVNLINKNLVDLWQQLAKEQNLNLYSVFCQNDIKIDVIAEDEYIKRYRVEKRSDIFNCELQIDRELLAEIEDFDVISKILVCFLQRQYQEFLPKRQQLSYLNWQNIYLLLITILLSCSCCLGGYIITKYYQAERQEQNIKEEITLVQNDIDDIEQLKQQEALIKDKQKLVQNLEEKSVNIYAILINLGANTVDDVALTDLKIKDGEIFLKGRARNYQSIAVYKEKLSEIRFFQTSEIGEIKINTEDNLLDFTMKIVMR</sequence>
<evidence type="ECO:0000313" key="4">
    <source>
        <dbReference type="Proteomes" id="UP000005963"/>
    </source>
</evidence>
<keyword evidence="4" id="KW-1185">Reference proteome</keyword>
<evidence type="ECO:0000256" key="1">
    <source>
        <dbReference type="SAM" id="Coils"/>
    </source>
</evidence>
<dbReference type="InterPro" id="IPR007813">
    <property type="entry name" value="PilN"/>
</dbReference>
<name>A0ABN0EIJ4_9FIRM</name>
<keyword evidence="2" id="KW-0472">Membrane</keyword>
<keyword evidence="2" id="KW-0812">Transmembrane</keyword>
<dbReference type="EMBL" id="ADMB01000055">
    <property type="protein sequence ID" value="EHR37320.1"/>
    <property type="molecule type" value="Genomic_DNA"/>
</dbReference>
<accession>A0ABN0EIJ4</accession>
<dbReference type="Proteomes" id="UP000005963">
    <property type="component" value="Unassembled WGS sequence"/>
</dbReference>
<dbReference type="PANTHER" id="PTHR40278:SF1">
    <property type="entry name" value="DNA UTILIZATION PROTEIN HOFN"/>
    <property type="match status" value="1"/>
</dbReference>
<evidence type="ECO:0000313" key="3">
    <source>
        <dbReference type="EMBL" id="EHR37320.1"/>
    </source>
</evidence>
<dbReference type="PANTHER" id="PTHR40278">
    <property type="entry name" value="DNA UTILIZATION PROTEIN HOFN"/>
    <property type="match status" value="1"/>
</dbReference>
<reference evidence="3 4" key="1">
    <citation type="submission" date="2012-01" db="EMBL/GenBank/DDBJ databases">
        <title>The Genome Sequence of Megamonas funiformis YIT 11815.</title>
        <authorList>
            <consortium name="The Broad Institute Genome Sequencing Platform"/>
            <person name="Earl A."/>
            <person name="Ward D."/>
            <person name="Feldgarden M."/>
            <person name="Gevers D."/>
            <person name="Morotomi M."/>
            <person name="Young S.K."/>
            <person name="Zeng Q."/>
            <person name="Gargeya S."/>
            <person name="Fitzgerald M."/>
            <person name="Haas B."/>
            <person name="Abouelleil A."/>
            <person name="Alvarado L."/>
            <person name="Arachchi H.M."/>
            <person name="Berlin A."/>
            <person name="Chapman S.B."/>
            <person name="Gearin G."/>
            <person name="Goldberg J."/>
            <person name="Griggs A."/>
            <person name="Gujja S."/>
            <person name="Hansen M."/>
            <person name="Heiman D."/>
            <person name="Howarth C."/>
            <person name="Larimer J."/>
            <person name="Lui A."/>
            <person name="MacDonald P.J.P."/>
            <person name="McCowen C."/>
            <person name="Montmayeur A."/>
            <person name="Murphy C."/>
            <person name="Neiman D."/>
            <person name="Pearson M."/>
            <person name="Priest M."/>
            <person name="Roberts A."/>
            <person name="Saif S."/>
            <person name="Shea T."/>
            <person name="Sisk P."/>
            <person name="Stolte C."/>
            <person name="Sykes S."/>
            <person name="Wortman J."/>
            <person name="Nusbaum C."/>
            <person name="Birren B."/>
        </authorList>
    </citation>
    <scope>NUCLEOTIDE SEQUENCE [LARGE SCALE GENOMIC DNA]</scope>
    <source>
        <strain evidence="3 4">YIT 11815</strain>
    </source>
</reference>
<keyword evidence="1" id="KW-0175">Coiled coil</keyword>
<dbReference type="Pfam" id="PF05137">
    <property type="entry name" value="PilN"/>
    <property type="match status" value="1"/>
</dbReference>
<feature type="transmembrane region" description="Helical" evidence="2">
    <location>
        <begin position="253"/>
        <end position="273"/>
    </location>
</feature>
<proteinExistence type="predicted"/>